<dbReference type="InterPro" id="IPR036236">
    <property type="entry name" value="Znf_C2H2_sf"/>
</dbReference>
<keyword evidence="2" id="KW-0175">Coiled coil</keyword>
<feature type="region of interest" description="Disordered" evidence="3">
    <location>
        <begin position="67"/>
        <end position="90"/>
    </location>
</feature>
<keyword evidence="5" id="KW-1185">Reference proteome</keyword>
<evidence type="ECO:0000256" key="1">
    <source>
        <dbReference type="PROSITE-ProRule" id="PRU00042"/>
    </source>
</evidence>
<feature type="compositionally biased region" description="Pro residues" evidence="3">
    <location>
        <begin position="768"/>
        <end position="784"/>
    </location>
</feature>
<feature type="region of interest" description="Disordered" evidence="3">
    <location>
        <begin position="266"/>
        <end position="287"/>
    </location>
</feature>
<sequence length="853" mass="95036">MPGVAAFITRATQLEASKVSRQAASLSSFSVLLQKTQVIFIFKQKLSPHNCCPAAIIAARQTRRAKKKHADDASEADRSAANESSARCPSRCGLPRPVKSPGRSCFEYFSCRRREPEAEKNLKSKFSHFLTRTLTRLAWQTRSRRLGSEPWPSCRRRPWLPPAGPGRCRQHLRCRIRRLSISSSRRSLLSWLWRHGVPQLQQPPAFANADVTDDRPEQTDMPKPAADKGRSRSSKAWQGQVQKSGFACEICGKMFSAHYNLTRHMPVHTGPGRSRGKRKSKLAASRLKRQKSRSRWLVSEWIDIPAVKKAAPLAPRLFAQNIRERQQAQELQAQELQHRAAAQELQHRSCRHRSCSKPVQPGWGAICESSSGQGLHLAALLRQSKFCCRLRIEAAAQHRICGKGFRQASTPLPPQDHTHGPETAQLPHLRQGLQPQLHAQHARANSFRPQAVQLRDLWQVLHQKGNYKNHRLTHSAHKQHKCELCGRAFHQPFACGVCGRGFCRNFDLKKNTLGGCTAERPEEPTSAPGSSHGLYIQTPTTSRHSQLRLRHHPMKLHHFSTSQLRLRHHPMKLTTSRHSQLRLRHHPHEAPPLLDIHSSRLRHHPMSFTTSRHSQLRHRHHPHHEASPLLDIHSSAIATTHEASPLPDIHKLRHQLRKSEMQCYSRLEAEVKNVLRPSSTREATPPMQARKRREQWLAGMPVTMETEAVVGQVEIRRAQVPPPAVSSTGLPAAAAAAASSLNSTRWKSRQVSGGSASLESGSAKCTDRPPPAPPSSTRPHPPGLPIGLDSSTRLAEASKLSKAASPSASHRLRPAADSSPNKAPARVAEAAENSGSCNRAAGADRGRRGQLTG</sequence>
<feature type="compositionally biased region" description="Basic and acidic residues" evidence="3">
    <location>
        <begin position="212"/>
        <end position="230"/>
    </location>
</feature>
<name>A0A1I8F4R6_9PLAT</name>
<organism evidence="5 6">
    <name type="scientific">Macrostomum lignano</name>
    <dbReference type="NCBI Taxonomy" id="282301"/>
    <lineage>
        <taxon>Eukaryota</taxon>
        <taxon>Metazoa</taxon>
        <taxon>Spiralia</taxon>
        <taxon>Lophotrochozoa</taxon>
        <taxon>Platyhelminthes</taxon>
        <taxon>Rhabditophora</taxon>
        <taxon>Macrostomorpha</taxon>
        <taxon>Macrostomida</taxon>
        <taxon>Macrostomidae</taxon>
        <taxon>Macrostomum</taxon>
    </lineage>
</organism>
<dbReference type="Gene3D" id="3.30.160.60">
    <property type="entry name" value="Classic Zinc Finger"/>
    <property type="match status" value="1"/>
</dbReference>
<feature type="compositionally biased region" description="Basic and acidic residues" evidence="3">
    <location>
        <begin position="69"/>
        <end position="80"/>
    </location>
</feature>
<evidence type="ECO:0000259" key="4">
    <source>
        <dbReference type="PROSITE" id="PS50157"/>
    </source>
</evidence>
<feature type="domain" description="C2H2-type" evidence="4">
    <location>
        <begin position="493"/>
        <end position="521"/>
    </location>
</feature>
<dbReference type="Proteomes" id="UP000095280">
    <property type="component" value="Unplaced"/>
</dbReference>
<dbReference type="InterPro" id="IPR013087">
    <property type="entry name" value="Znf_C2H2_type"/>
</dbReference>
<keyword evidence="1" id="KW-0862">Zinc</keyword>
<accession>A0A1I8F4R6</accession>
<evidence type="ECO:0000313" key="5">
    <source>
        <dbReference type="Proteomes" id="UP000095280"/>
    </source>
</evidence>
<evidence type="ECO:0000313" key="6">
    <source>
        <dbReference type="WBParaSite" id="maker-unitig_20530-snap-gene-0.2-mRNA-1"/>
    </source>
</evidence>
<dbReference type="SUPFAM" id="SSF57667">
    <property type="entry name" value="beta-beta-alpha zinc fingers"/>
    <property type="match status" value="1"/>
</dbReference>
<feature type="region of interest" description="Disordered" evidence="3">
    <location>
        <begin position="207"/>
        <end position="238"/>
    </location>
</feature>
<feature type="coiled-coil region" evidence="2">
    <location>
        <begin position="319"/>
        <end position="348"/>
    </location>
</feature>
<dbReference type="SMART" id="SM00355">
    <property type="entry name" value="ZnF_C2H2"/>
    <property type="match status" value="1"/>
</dbReference>
<dbReference type="PROSITE" id="PS00028">
    <property type="entry name" value="ZINC_FINGER_C2H2_1"/>
    <property type="match status" value="1"/>
</dbReference>
<feature type="compositionally biased region" description="Basic residues" evidence="3">
    <location>
        <begin position="274"/>
        <end position="287"/>
    </location>
</feature>
<dbReference type="FunFam" id="3.30.160.60:FF:000251">
    <property type="entry name" value="FEZ family zinc finger 2"/>
    <property type="match status" value="1"/>
</dbReference>
<dbReference type="Pfam" id="PF00096">
    <property type="entry name" value="zf-C2H2"/>
    <property type="match status" value="1"/>
</dbReference>
<dbReference type="AlphaFoldDB" id="A0A1I8F4R6"/>
<feature type="domain" description="C2H2-type" evidence="4">
    <location>
        <begin position="246"/>
        <end position="273"/>
    </location>
</feature>
<proteinExistence type="predicted"/>
<feature type="compositionally biased region" description="Low complexity" evidence="3">
    <location>
        <begin position="794"/>
        <end position="809"/>
    </location>
</feature>
<feature type="compositionally biased region" description="Low complexity" evidence="3">
    <location>
        <begin position="752"/>
        <end position="763"/>
    </location>
</feature>
<feature type="compositionally biased region" description="Polar residues" evidence="3">
    <location>
        <begin position="740"/>
        <end position="751"/>
    </location>
</feature>
<evidence type="ECO:0000256" key="3">
    <source>
        <dbReference type="SAM" id="MobiDB-lite"/>
    </source>
</evidence>
<protein>
    <submittedName>
        <fullName evidence="6">C2H2-type domain-containing protein</fullName>
    </submittedName>
</protein>
<feature type="region of interest" description="Disordered" evidence="3">
    <location>
        <begin position="740"/>
        <end position="853"/>
    </location>
</feature>
<dbReference type="PROSITE" id="PS50157">
    <property type="entry name" value="ZINC_FINGER_C2H2_2"/>
    <property type="match status" value="2"/>
</dbReference>
<evidence type="ECO:0000256" key="2">
    <source>
        <dbReference type="SAM" id="Coils"/>
    </source>
</evidence>
<dbReference type="GO" id="GO:0008270">
    <property type="term" value="F:zinc ion binding"/>
    <property type="evidence" value="ECO:0007669"/>
    <property type="project" value="UniProtKB-KW"/>
</dbReference>
<dbReference type="WBParaSite" id="maker-unitig_20530-snap-gene-0.2-mRNA-1">
    <property type="protein sequence ID" value="maker-unitig_20530-snap-gene-0.2-mRNA-1"/>
    <property type="gene ID" value="maker-unitig_20530-snap-gene-0.2"/>
</dbReference>
<keyword evidence="1" id="KW-0863">Zinc-finger</keyword>
<reference evidence="6" key="1">
    <citation type="submission" date="2016-11" db="UniProtKB">
        <authorList>
            <consortium name="WormBaseParasite"/>
        </authorList>
    </citation>
    <scope>IDENTIFICATION</scope>
</reference>
<keyword evidence="1" id="KW-0479">Metal-binding</keyword>